<dbReference type="Proteomes" id="UP000830395">
    <property type="component" value="Chromosome 25"/>
</dbReference>
<evidence type="ECO:0000313" key="1">
    <source>
        <dbReference type="EMBL" id="MCJ8747652.1"/>
    </source>
</evidence>
<gene>
    <name evidence="1" type="ORF">PDJAM_G00155890</name>
</gene>
<evidence type="ECO:0000313" key="2">
    <source>
        <dbReference type="Proteomes" id="UP000830395"/>
    </source>
</evidence>
<keyword evidence="2" id="KW-1185">Reference proteome</keyword>
<sequence>MTIQDKTLSGIKIASLVYIMRNLLYRRQRWMYELDSHALFAGLHFSDHLQE</sequence>
<name>A0ACC5ZJ77_9TELE</name>
<dbReference type="EMBL" id="CM040999">
    <property type="protein sequence ID" value="MCJ8747652.1"/>
    <property type="molecule type" value="Genomic_DNA"/>
</dbReference>
<reference evidence="1" key="1">
    <citation type="submission" date="2020-02" db="EMBL/GenBank/DDBJ databases">
        <title>Genome sequencing of the panga catfish, Pangasius djambal.</title>
        <authorList>
            <person name="Wen M."/>
            <person name="Zahm M."/>
            <person name="Roques C."/>
            <person name="Cabau C."/>
            <person name="Klopp C."/>
            <person name="Donnadieu C."/>
            <person name="Jouanno E."/>
            <person name="Avarre J.-C."/>
            <person name="Campet M."/>
            <person name="Ha T."/>
            <person name="Dugue R."/>
            <person name="Lampietro C."/>
            <person name="Louis A."/>
            <person name="Herpin A."/>
            <person name="Echchiki A."/>
            <person name="Berthelot C."/>
            <person name="Parey E."/>
            <person name="Roest-Crollius H."/>
            <person name="Braasch I."/>
            <person name="Postlethwait J.H."/>
            <person name="Bobe J."/>
            <person name="Montfort J."/>
            <person name="Bouchez O."/>
            <person name="Begum T."/>
            <person name="Schartl M."/>
            <person name="Gustiano R."/>
            <person name="Guiguen Y."/>
        </authorList>
    </citation>
    <scope>NUCLEOTIDE SEQUENCE</scope>
    <source>
        <strain evidence="1">Pdj_M5554</strain>
    </source>
</reference>
<accession>A0ACC5ZJ77</accession>
<organism evidence="1 2">
    <name type="scientific">Pangasius djambal</name>
    <dbReference type="NCBI Taxonomy" id="1691987"/>
    <lineage>
        <taxon>Eukaryota</taxon>
        <taxon>Metazoa</taxon>
        <taxon>Chordata</taxon>
        <taxon>Craniata</taxon>
        <taxon>Vertebrata</taxon>
        <taxon>Euteleostomi</taxon>
        <taxon>Actinopterygii</taxon>
        <taxon>Neopterygii</taxon>
        <taxon>Teleostei</taxon>
        <taxon>Ostariophysi</taxon>
        <taxon>Siluriformes</taxon>
        <taxon>Pangasiidae</taxon>
        <taxon>Pangasius</taxon>
    </lineage>
</organism>
<comment type="caution">
    <text evidence="1">The sequence shown here is derived from an EMBL/GenBank/DDBJ whole genome shotgun (WGS) entry which is preliminary data.</text>
</comment>
<protein>
    <submittedName>
        <fullName evidence="1">Uncharacterized protein</fullName>
    </submittedName>
</protein>
<proteinExistence type="predicted"/>